<organism evidence="2 3">
    <name type="scientific">Ceratodon purpureus</name>
    <name type="common">Fire moss</name>
    <name type="synonym">Dicranum purpureum</name>
    <dbReference type="NCBI Taxonomy" id="3225"/>
    <lineage>
        <taxon>Eukaryota</taxon>
        <taxon>Viridiplantae</taxon>
        <taxon>Streptophyta</taxon>
        <taxon>Embryophyta</taxon>
        <taxon>Bryophyta</taxon>
        <taxon>Bryophytina</taxon>
        <taxon>Bryopsida</taxon>
        <taxon>Dicranidae</taxon>
        <taxon>Pseudoditrichales</taxon>
        <taxon>Ditrichaceae</taxon>
        <taxon>Ceratodon</taxon>
    </lineage>
</organism>
<dbReference type="AlphaFoldDB" id="A0A8T0HWR7"/>
<feature type="signal peptide" evidence="1">
    <location>
        <begin position="1"/>
        <end position="29"/>
    </location>
</feature>
<keyword evidence="1" id="KW-0732">Signal</keyword>
<evidence type="ECO:0000256" key="1">
    <source>
        <dbReference type="SAM" id="SignalP"/>
    </source>
</evidence>
<comment type="caution">
    <text evidence="2">The sequence shown here is derived from an EMBL/GenBank/DDBJ whole genome shotgun (WGS) entry which is preliminary data.</text>
</comment>
<feature type="chain" id="PRO_5035757911" description="Secreted protein" evidence="1">
    <location>
        <begin position="30"/>
        <end position="85"/>
    </location>
</feature>
<proteinExistence type="predicted"/>
<evidence type="ECO:0000313" key="3">
    <source>
        <dbReference type="Proteomes" id="UP000822688"/>
    </source>
</evidence>
<evidence type="ECO:0000313" key="2">
    <source>
        <dbReference type="EMBL" id="KAG0575306.1"/>
    </source>
</evidence>
<keyword evidence="3" id="KW-1185">Reference proteome</keyword>
<dbReference type="EMBL" id="CM026426">
    <property type="protein sequence ID" value="KAG0575306.1"/>
    <property type="molecule type" value="Genomic_DNA"/>
</dbReference>
<reference evidence="2" key="1">
    <citation type="submission" date="2020-06" db="EMBL/GenBank/DDBJ databases">
        <title>WGS assembly of Ceratodon purpureus strain R40.</title>
        <authorList>
            <person name="Carey S.B."/>
            <person name="Jenkins J."/>
            <person name="Shu S."/>
            <person name="Lovell J.T."/>
            <person name="Sreedasyam A."/>
            <person name="Maumus F."/>
            <person name="Tiley G.P."/>
            <person name="Fernandez-Pozo N."/>
            <person name="Barry K."/>
            <person name="Chen C."/>
            <person name="Wang M."/>
            <person name="Lipzen A."/>
            <person name="Daum C."/>
            <person name="Saski C.A."/>
            <person name="Payton A.C."/>
            <person name="Mcbreen J.C."/>
            <person name="Conrad R.E."/>
            <person name="Kollar L.M."/>
            <person name="Olsson S."/>
            <person name="Huttunen S."/>
            <person name="Landis J.B."/>
            <person name="Wickett N.J."/>
            <person name="Johnson M.G."/>
            <person name="Rensing S.A."/>
            <person name="Grimwood J."/>
            <person name="Schmutz J."/>
            <person name="Mcdaniel S.F."/>
        </authorList>
    </citation>
    <scope>NUCLEOTIDE SEQUENCE</scope>
    <source>
        <strain evidence="2">R40</strain>
    </source>
</reference>
<protein>
    <recommendedName>
        <fullName evidence="4">Secreted protein</fullName>
    </recommendedName>
</protein>
<accession>A0A8T0HWR7</accession>
<gene>
    <name evidence="2" type="ORF">KC19_VG335100</name>
</gene>
<sequence>MAPPSPFTSRPACLGTSLLFALLVYRCTAPTCSLSSLHSGFSHVPLYPFHRSFLPSPLTPSFTIVPWRFRGLPLRRRLSCKSRPP</sequence>
<dbReference type="Proteomes" id="UP000822688">
    <property type="component" value="Chromosome V"/>
</dbReference>
<evidence type="ECO:0008006" key="4">
    <source>
        <dbReference type="Google" id="ProtNLM"/>
    </source>
</evidence>
<name>A0A8T0HWR7_CERPU</name>